<dbReference type="InterPro" id="IPR023936">
    <property type="entry name" value="RutE-like"/>
</dbReference>
<name>A0A238JXY8_9RHOB</name>
<dbReference type="Pfam" id="PF00881">
    <property type="entry name" value="Nitroreductase"/>
    <property type="match status" value="1"/>
</dbReference>
<dbReference type="InterPro" id="IPR050461">
    <property type="entry name" value="Nitroreductase_HadB/RutE"/>
</dbReference>
<dbReference type="CDD" id="cd02148">
    <property type="entry name" value="RutE-like"/>
    <property type="match status" value="1"/>
</dbReference>
<dbReference type="EC" id="1.1.1.298" evidence="7"/>
<keyword evidence="8" id="KW-1185">Reference proteome</keyword>
<dbReference type="Proteomes" id="UP000220836">
    <property type="component" value="Unassembled WGS sequence"/>
</dbReference>
<dbReference type="EMBL" id="FXYH01000002">
    <property type="protein sequence ID" value="SMX35515.1"/>
    <property type="molecule type" value="Genomic_DNA"/>
</dbReference>
<keyword evidence="4 7" id="KW-0560">Oxidoreductase</keyword>
<dbReference type="OrthoDB" id="9784375at2"/>
<dbReference type="RefSeq" id="WP_097803052.1">
    <property type="nucleotide sequence ID" value="NZ_FXYH01000002.1"/>
</dbReference>
<feature type="domain" description="Nitroreductase" evidence="6">
    <location>
        <begin position="39"/>
        <end position="178"/>
    </location>
</feature>
<proteinExistence type="predicted"/>
<keyword evidence="5" id="KW-0175">Coiled coil</keyword>
<dbReference type="InterPro" id="IPR029479">
    <property type="entry name" value="Nitroreductase"/>
</dbReference>
<dbReference type="Gene3D" id="3.40.109.10">
    <property type="entry name" value="NADH Oxidase"/>
    <property type="match status" value="1"/>
</dbReference>
<dbReference type="SUPFAM" id="SSF55469">
    <property type="entry name" value="FMN-dependent nitroreductase-like"/>
    <property type="match status" value="1"/>
</dbReference>
<dbReference type="AlphaFoldDB" id="A0A238JXY8"/>
<dbReference type="PANTHER" id="PTHR43543">
    <property type="entry name" value="MALONIC SEMIALDEHYDE REDUCTASE RUTE-RELATED"/>
    <property type="match status" value="1"/>
</dbReference>
<evidence type="ECO:0000256" key="5">
    <source>
        <dbReference type="SAM" id="Coils"/>
    </source>
</evidence>
<evidence type="ECO:0000256" key="1">
    <source>
        <dbReference type="ARBA" id="ARBA00022630"/>
    </source>
</evidence>
<accession>A0A238JXY8</accession>
<reference evidence="7 8" key="1">
    <citation type="submission" date="2017-05" db="EMBL/GenBank/DDBJ databases">
        <authorList>
            <person name="Song R."/>
            <person name="Chenine A.L."/>
            <person name="Ruprecht R.M."/>
        </authorList>
    </citation>
    <scope>NUCLEOTIDE SEQUENCE [LARGE SCALE GENOMIC DNA]</scope>
    <source>
        <strain evidence="7 8">CECT 8663</strain>
    </source>
</reference>
<evidence type="ECO:0000256" key="2">
    <source>
        <dbReference type="ARBA" id="ARBA00022643"/>
    </source>
</evidence>
<evidence type="ECO:0000259" key="6">
    <source>
        <dbReference type="Pfam" id="PF00881"/>
    </source>
</evidence>
<dbReference type="PANTHER" id="PTHR43543:SF1">
    <property type="entry name" value="MALONIC SEMIALDEHYDE REDUCTASE RUTE-RELATED"/>
    <property type="match status" value="1"/>
</dbReference>
<gene>
    <name evidence="7" type="primary">rutE</name>
    <name evidence="7" type="ORF">PEV8663_00495</name>
</gene>
<sequence>MSAPTGKALEEVRAKAQADVRALRKRVDHLDNDAIDLILRQARSHYAWTDKPVTDEIIHELYEITAGGPTSMNTCPARFVFVRSQEGKERLAKSLKPANVPKVMGAPVSVIIAHDLNFWTELPFLFPHEDRRPHFEGKAEHAEVTAFRNGTLQGGYFMIAARALGLDVGPISGFSNEIADAEFFAGTSLKSNFLCNIGYADETALFQKLPRFAFDQVCSFA</sequence>
<keyword evidence="3" id="KW-0521">NADP</keyword>
<evidence type="ECO:0000313" key="7">
    <source>
        <dbReference type="EMBL" id="SMX35515.1"/>
    </source>
</evidence>
<keyword evidence="1" id="KW-0285">Flavoprotein</keyword>
<dbReference type="InterPro" id="IPR000415">
    <property type="entry name" value="Nitroreductase-like"/>
</dbReference>
<keyword evidence="2" id="KW-0288">FMN</keyword>
<dbReference type="NCBIfam" id="NF003768">
    <property type="entry name" value="PRK05365.1"/>
    <property type="match status" value="1"/>
</dbReference>
<protein>
    <submittedName>
        <fullName evidence="7">Putative malonic semialdehyde reductase RutE</fullName>
        <ecNumber evidence="7">1.1.1.298</ecNumber>
    </submittedName>
</protein>
<dbReference type="GO" id="GO:0035527">
    <property type="term" value="F:3-hydroxypropionate dehydrogenase (NADP+) activity"/>
    <property type="evidence" value="ECO:0007669"/>
    <property type="project" value="UniProtKB-EC"/>
</dbReference>
<evidence type="ECO:0000313" key="8">
    <source>
        <dbReference type="Proteomes" id="UP000220836"/>
    </source>
</evidence>
<feature type="coiled-coil region" evidence="5">
    <location>
        <begin position="6"/>
        <end position="33"/>
    </location>
</feature>
<evidence type="ECO:0000256" key="3">
    <source>
        <dbReference type="ARBA" id="ARBA00022857"/>
    </source>
</evidence>
<evidence type="ECO:0000256" key="4">
    <source>
        <dbReference type="ARBA" id="ARBA00023002"/>
    </source>
</evidence>
<organism evidence="7 8">
    <name type="scientific">Pelagimonas varians</name>
    <dbReference type="NCBI Taxonomy" id="696760"/>
    <lineage>
        <taxon>Bacteria</taxon>
        <taxon>Pseudomonadati</taxon>
        <taxon>Pseudomonadota</taxon>
        <taxon>Alphaproteobacteria</taxon>
        <taxon>Rhodobacterales</taxon>
        <taxon>Roseobacteraceae</taxon>
        <taxon>Pelagimonas</taxon>
    </lineage>
</organism>